<dbReference type="FunFam" id="1.10.8.350:FF:000001">
    <property type="entry name" value="Lytic murein transglycosylase B"/>
    <property type="match status" value="1"/>
</dbReference>
<dbReference type="Proteomes" id="UP000199473">
    <property type="component" value="Unassembled WGS sequence"/>
</dbReference>
<sequence length="323" mass="35512">MSPTRRVTLSAAAAALLMPGAAAAATQSFDAFLEGVRAEARRQGVSAATVSRALTGIRANDRVLELDRRQPEFTQTWEQYRDARLSQTRIDAGRRAFADNRATLEAVQGRFKVSPRVVVAIWGLETNYGGFTGNFSVVESLATLAWDGRRSAYFRNELLAALKILDAGHVAPDRMKGSWAGAMGHPQFMPSNFERLAVDMDGDGRRDIWDNRADALGSIGNYLARSGWREEELWGREVVLPAGFNPDDARRDNTKPLREWVRMGVRRPDGSALPALDMEAAIILPGGAGGQAFAVYHNFNVIRRYNPSNFYALAVGLLSDRVA</sequence>
<organism evidence="3 4">
    <name type="scientific">Falsiroseomonas stagni DSM 19981</name>
    <dbReference type="NCBI Taxonomy" id="1123062"/>
    <lineage>
        <taxon>Bacteria</taxon>
        <taxon>Pseudomonadati</taxon>
        <taxon>Pseudomonadota</taxon>
        <taxon>Alphaproteobacteria</taxon>
        <taxon>Acetobacterales</taxon>
        <taxon>Roseomonadaceae</taxon>
        <taxon>Falsiroseomonas</taxon>
    </lineage>
</organism>
<dbReference type="RefSeq" id="WP_092960403.1">
    <property type="nucleotide sequence ID" value="NZ_FOSQ01000004.1"/>
</dbReference>
<evidence type="ECO:0000256" key="1">
    <source>
        <dbReference type="SAM" id="SignalP"/>
    </source>
</evidence>
<keyword evidence="4" id="KW-1185">Reference proteome</keyword>
<feature type="signal peptide" evidence="1">
    <location>
        <begin position="1"/>
        <end position="24"/>
    </location>
</feature>
<name>A0A1I4B1L6_9PROT</name>
<dbReference type="Gene3D" id="1.10.530.10">
    <property type="match status" value="1"/>
</dbReference>
<dbReference type="CDD" id="cd13399">
    <property type="entry name" value="Slt35-like"/>
    <property type="match status" value="1"/>
</dbReference>
<evidence type="ECO:0000259" key="2">
    <source>
        <dbReference type="Pfam" id="PF13406"/>
    </source>
</evidence>
<feature type="chain" id="PRO_5011779189" evidence="1">
    <location>
        <begin position="25"/>
        <end position="323"/>
    </location>
</feature>
<keyword evidence="1" id="KW-0732">Signal</keyword>
<dbReference type="EMBL" id="FOSQ01000004">
    <property type="protein sequence ID" value="SFK61746.1"/>
    <property type="molecule type" value="Genomic_DNA"/>
</dbReference>
<dbReference type="OrthoDB" id="9808544at2"/>
<dbReference type="InterPro" id="IPR043426">
    <property type="entry name" value="MltB-like"/>
</dbReference>
<evidence type="ECO:0000313" key="4">
    <source>
        <dbReference type="Proteomes" id="UP000199473"/>
    </source>
</evidence>
<dbReference type="NCBIfam" id="TIGR02283">
    <property type="entry name" value="MltB_2"/>
    <property type="match status" value="1"/>
</dbReference>
<dbReference type="PANTHER" id="PTHR30163">
    <property type="entry name" value="MEMBRANE-BOUND LYTIC MUREIN TRANSGLYCOSYLASE B"/>
    <property type="match status" value="1"/>
</dbReference>
<dbReference type="AlphaFoldDB" id="A0A1I4B1L6"/>
<accession>A0A1I4B1L6</accession>
<dbReference type="STRING" id="1123062.SAMN02745775_104312"/>
<reference evidence="3 4" key="1">
    <citation type="submission" date="2016-10" db="EMBL/GenBank/DDBJ databases">
        <authorList>
            <person name="de Groot N.N."/>
        </authorList>
    </citation>
    <scope>NUCLEOTIDE SEQUENCE [LARGE SCALE GENOMIC DNA]</scope>
    <source>
        <strain evidence="3 4">DSM 19981</strain>
    </source>
</reference>
<feature type="domain" description="Transglycosylase SLT" evidence="2">
    <location>
        <begin position="28"/>
        <end position="320"/>
    </location>
</feature>
<dbReference type="InterPro" id="IPR031304">
    <property type="entry name" value="SLT_2"/>
</dbReference>
<proteinExistence type="predicted"/>
<gene>
    <name evidence="3" type="ORF">SAMN02745775_104312</name>
</gene>
<dbReference type="InterPro" id="IPR023346">
    <property type="entry name" value="Lysozyme-like_dom_sf"/>
</dbReference>
<dbReference type="Pfam" id="PF13406">
    <property type="entry name" value="SLT_2"/>
    <property type="match status" value="1"/>
</dbReference>
<dbReference type="GO" id="GO:0009253">
    <property type="term" value="P:peptidoglycan catabolic process"/>
    <property type="evidence" value="ECO:0007669"/>
    <property type="project" value="TreeGrafter"/>
</dbReference>
<dbReference type="Gene3D" id="1.10.8.350">
    <property type="entry name" value="Bacterial muramidase"/>
    <property type="match status" value="1"/>
</dbReference>
<dbReference type="SUPFAM" id="SSF53955">
    <property type="entry name" value="Lysozyme-like"/>
    <property type="match status" value="1"/>
</dbReference>
<protein>
    <submittedName>
        <fullName evidence="3">Membrane-bound lytic murein transglycosylase B</fullName>
    </submittedName>
</protein>
<evidence type="ECO:0000313" key="3">
    <source>
        <dbReference type="EMBL" id="SFK61746.1"/>
    </source>
</evidence>
<dbReference type="InterPro" id="IPR011970">
    <property type="entry name" value="MltB_2"/>
</dbReference>
<dbReference type="GO" id="GO:0008933">
    <property type="term" value="F:peptidoglycan lytic transglycosylase activity"/>
    <property type="evidence" value="ECO:0007669"/>
    <property type="project" value="TreeGrafter"/>
</dbReference>
<dbReference type="PANTHER" id="PTHR30163:SF8">
    <property type="entry name" value="LYTIC MUREIN TRANSGLYCOSYLASE"/>
    <property type="match status" value="1"/>
</dbReference>